<dbReference type="Pfam" id="PF13780">
    <property type="entry name" value="DUF4176"/>
    <property type="match status" value="1"/>
</dbReference>
<dbReference type="InterPro" id="IPR025233">
    <property type="entry name" value="DUF4176"/>
</dbReference>
<dbReference type="EMBL" id="QXIR01000046">
    <property type="protein sequence ID" value="RIW28261.1"/>
    <property type="molecule type" value="Genomic_DNA"/>
</dbReference>
<sequence>MDQKIKLLPIGTVVKLKNVDKPVMIYGRHQLQQKTRKTFDYIAVPYPEGNLTDEFNVFFNRELIEEVMHQGLISPVEELLREKVESEINKDKTDENPGQED</sequence>
<dbReference type="OrthoDB" id="5124454at2"/>
<proteinExistence type="predicted"/>
<gene>
    <name evidence="1" type="ORF">D3H55_22030</name>
</gene>
<dbReference type="Proteomes" id="UP000265801">
    <property type="component" value="Unassembled WGS sequence"/>
</dbReference>
<evidence type="ECO:0000313" key="1">
    <source>
        <dbReference type="EMBL" id="RIW28261.1"/>
    </source>
</evidence>
<name>A0A3A1QMS1_9BACI</name>
<organism evidence="1 2">
    <name type="scientific">Bacillus salacetis</name>
    <dbReference type="NCBI Taxonomy" id="2315464"/>
    <lineage>
        <taxon>Bacteria</taxon>
        <taxon>Bacillati</taxon>
        <taxon>Bacillota</taxon>
        <taxon>Bacilli</taxon>
        <taxon>Bacillales</taxon>
        <taxon>Bacillaceae</taxon>
        <taxon>Bacillus</taxon>
    </lineage>
</organism>
<comment type="caution">
    <text evidence="1">The sequence shown here is derived from an EMBL/GenBank/DDBJ whole genome shotgun (WGS) entry which is preliminary data.</text>
</comment>
<protein>
    <submittedName>
        <fullName evidence="1">DUF4176 domain-containing protein</fullName>
    </submittedName>
</protein>
<dbReference type="AlphaFoldDB" id="A0A3A1QMS1"/>
<keyword evidence="2" id="KW-1185">Reference proteome</keyword>
<dbReference type="RefSeq" id="WP_119549473.1">
    <property type="nucleotide sequence ID" value="NZ_QXIR01000046.1"/>
</dbReference>
<reference evidence="1 2" key="1">
    <citation type="submission" date="2018-09" db="EMBL/GenBank/DDBJ databases">
        <title>Bacillus saliacetes sp. nov., isolated from Thai shrimp paste (Ka-pi).</title>
        <authorList>
            <person name="Daroonpunt R."/>
            <person name="Tanasupawat S."/>
            <person name="Yiamsombut S."/>
        </authorList>
    </citation>
    <scope>NUCLEOTIDE SEQUENCE [LARGE SCALE GENOMIC DNA]</scope>
    <source>
        <strain evidence="1 2">SKP7-4</strain>
    </source>
</reference>
<evidence type="ECO:0000313" key="2">
    <source>
        <dbReference type="Proteomes" id="UP000265801"/>
    </source>
</evidence>
<accession>A0A3A1QMS1</accession>